<name>A0ABM4SKA2_BOSIN</name>
<evidence type="ECO:0000313" key="1">
    <source>
        <dbReference type="Proteomes" id="UP001652663"/>
    </source>
</evidence>
<organism evidence="1 2">
    <name type="scientific">Bos indicus</name>
    <name type="common">Zebu</name>
    <dbReference type="NCBI Taxonomy" id="9915"/>
    <lineage>
        <taxon>Eukaryota</taxon>
        <taxon>Metazoa</taxon>
        <taxon>Chordata</taxon>
        <taxon>Craniata</taxon>
        <taxon>Vertebrata</taxon>
        <taxon>Euteleostomi</taxon>
        <taxon>Mammalia</taxon>
        <taxon>Eutheria</taxon>
        <taxon>Laurasiatheria</taxon>
        <taxon>Artiodactyla</taxon>
        <taxon>Ruminantia</taxon>
        <taxon>Pecora</taxon>
        <taxon>Bovidae</taxon>
        <taxon>Bovinae</taxon>
        <taxon>Bos</taxon>
    </lineage>
</organism>
<evidence type="ECO:0000313" key="2">
    <source>
        <dbReference type="RefSeq" id="XP_070648212.1"/>
    </source>
</evidence>
<keyword evidence="1" id="KW-1185">Reference proteome</keyword>
<proteinExistence type="predicted"/>
<dbReference type="GeneID" id="109562158"/>
<reference evidence="2" key="1">
    <citation type="submission" date="2025-08" db="UniProtKB">
        <authorList>
            <consortium name="RefSeq"/>
        </authorList>
    </citation>
    <scope>IDENTIFICATION</scope>
    <source>
        <tissue evidence="2">Blood</tissue>
    </source>
</reference>
<accession>A0ABM4SKA2</accession>
<sequence length="195" mass="23349">MRRVPFFMNGGPEKDLTRDCWGWLSLLQGPSLFYKEGWRLLLLFFFSFMNGGRRRLLQLVQLRGLYPLPACERRKLVEDLQRQNQRIKQEDRHHGNNYMDLRDIFEQHCDWIQPGTTVLRKSNGQTSNPTSRFWKMQEMLFFPLTENCDIITSHSIPGGRWHWLCPTEDWIGAHYKDCTRKVKKRPEDHHGNFIL</sequence>
<gene>
    <name evidence="2" type="primary">LOC109562158</name>
</gene>
<dbReference type="Proteomes" id="UP001652663">
    <property type="component" value="Chromosome 7"/>
</dbReference>
<dbReference type="RefSeq" id="XP_070648212.1">
    <property type="nucleotide sequence ID" value="XM_070792111.1"/>
</dbReference>
<protein>
    <submittedName>
        <fullName evidence="2">Uncharacterized protein isoform X4</fullName>
    </submittedName>
</protein>